<keyword evidence="2" id="KW-1185">Reference proteome</keyword>
<evidence type="ECO:0000313" key="2">
    <source>
        <dbReference type="Proteomes" id="UP000199283"/>
    </source>
</evidence>
<dbReference type="EMBL" id="FNZQ01000004">
    <property type="protein sequence ID" value="SEL35964.1"/>
    <property type="molecule type" value="Genomic_DNA"/>
</dbReference>
<evidence type="ECO:0000313" key="1">
    <source>
        <dbReference type="EMBL" id="SEL35964.1"/>
    </source>
</evidence>
<protein>
    <submittedName>
        <fullName evidence="1">Uncharacterized protein</fullName>
    </submittedName>
</protein>
<dbReference type="AlphaFoldDB" id="A0A1H7PKK6"/>
<name>A0A1H7PKK6_9RHOB</name>
<proteinExistence type="predicted"/>
<reference evidence="1 2" key="1">
    <citation type="submission" date="2016-10" db="EMBL/GenBank/DDBJ databases">
        <authorList>
            <person name="de Groot N.N."/>
        </authorList>
    </citation>
    <scope>NUCLEOTIDE SEQUENCE [LARGE SCALE GENOMIC DNA]</scope>
    <source>
        <strain evidence="1 2">DSM 14858</strain>
    </source>
</reference>
<gene>
    <name evidence="1" type="ORF">SAMN04488526_2566</name>
</gene>
<organism evidence="1 2">
    <name type="scientific">Jannaschia helgolandensis</name>
    <dbReference type="NCBI Taxonomy" id="188906"/>
    <lineage>
        <taxon>Bacteria</taxon>
        <taxon>Pseudomonadati</taxon>
        <taxon>Pseudomonadota</taxon>
        <taxon>Alphaproteobacteria</taxon>
        <taxon>Rhodobacterales</taxon>
        <taxon>Roseobacteraceae</taxon>
        <taxon>Jannaschia</taxon>
    </lineage>
</organism>
<dbReference type="Proteomes" id="UP000199283">
    <property type="component" value="Unassembled WGS sequence"/>
</dbReference>
<sequence length="72" mass="8105">MARDFNAPDSGSGGPATVWDGIAFKSDLAARRWAIQRLLERCDKQERFDRNPALATFRSKLEDELTPQLALL</sequence>
<accession>A0A1H7PKK6</accession>
<dbReference type="RefSeq" id="WP_092763310.1">
    <property type="nucleotide sequence ID" value="NZ_FNZQ01000004.1"/>
</dbReference>